<reference evidence="1 2" key="1">
    <citation type="journal article" date="2022" name="New Phytol.">
        <title>Ecological generalism drives hyperdiversity of secondary metabolite gene clusters in xylarialean endophytes.</title>
        <authorList>
            <person name="Franco M.E.E."/>
            <person name="Wisecaver J.H."/>
            <person name="Arnold A.E."/>
            <person name="Ju Y.M."/>
            <person name="Slot J.C."/>
            <person name="Ahrendt S."/>
            <person name="Moore L.P."/>
            <person name="Eastman K.E."/>
            <person name="Scott K."/>
            <person name="Konkel Z."/>
            <person name="Mondo S.J."/>
            <person name="Kuo A."/>
            <person name="Hayes R.D."/>
            <person name="Haridas S."/>
            <person name="Andreopoulos B."/>
            <person name="Riley R."/>
            <person name="LaButti K."/>
            <person name="Pangilinan J."/>
            <person name="Lipzen A."/>
            <person name="Amirebrahimi M."/>
            <person name="Yan J."/>
            <person name="Adam C."/>
            <person name="Keymanesh K."/>
            <person name="Ng V."/>
            <person name="Louie K."/>
            <person name="Northen T."/>
            <person name="Drula E."/>
            <person name="Henrissat B."/>
            <person name="Hsieh H.M."/>
            <person name="Youens-Clark K."/>
            <person name="Lutzoni F."/>
            <person name="Miadlikowska J."/>
            <person name="Eastwood D.C."/>
            <person name="Hamelin R.C."/>
            <person name="Grigoriev I.V."/>
            <person name="U'Ren J.M."/>
        </authorList>
    </citation>
    <scope>NUCLEOTIDE SEQUENCE [LARGE SCALE GENOMIC DNA]</scope>
    <source>
        <strain evidence="1 2">ER1909</strain>
    </source>
</reference>
<name>A0ACC0CN25_9PEZI</name>
<evidence type="ECO:0000313" key="2">
    <source>
        <dbReference type="Proteomes" id="UP001497680"/>
    </source>
</evidence>
<protein>
    <submittedName>
        <fullName evidence="1">Uncharacterized protein</fullName>
    </submittedName>
</protein>
<comment type="caution">
    <text evidence="1">The sequence shown here is derived from an EMBL/GenBank/DDBJ whole genome shotgun (WGS) entry which is preliminary data.</text>
</comment>
<sequence>MGILLFCVAEEAKSVVPEILATEQSQGIDLYVLAQSRSSDQARQDPVVELKDGETFESDFIGSSEVSCQSWAREQIPVDKSLDSELIAIVDQRSTRDKTIIVQFFNEKPGLDFPPYGTLPPEENAWYSFRIRYNDAFTLVAALTETAFDVSYPVYFGRKDEFTNEEGVFEVQKAEKAAAGEDAAAALSCS</sequence>
<accession>A0ACC0CN25</accession>
<gene>
    <name evidence="1" type="ORF">F4821DRAFT_264616</name>
</gene>
<organism evidence="1 2">
    <name type="scientific">Hypoxylon rubiginosum</name>
    <dbReference type="NCBI Taxonomy" id="110542"/>
    <lineage>
        <taxon>Eukaryota</taxon>
        <taxon>Fungi</taxon>
        <taxon>Dikarya</taxon>
        <taxon>Ascomycota</taxon>
        <taxon>Pezizomycotina</taxon>
        <taxon>Sordariomycetes</taxon>
        <taxon>Xylariomycetidae</taxon>
        <taxon>Xylariales</taxon>
        <taxon>Hypoxylaceae</taxon>
        <taxon>Hypoxylon</taxon>
    </lineage>
</organism>
<proteinExistence type="predicted"/>
<keyword evidence="2" id="KW-1185">Reference proteome</keyword>
<dbReference type="EMBL" id="MU394387">
    <property type="protein sequence ID" value="KAI6081745.1"/>
    <property type="molecule type" value="Genomic_DNA"/>
</dbReference>
<dbReference type="Proteomes" id="UP001497680">
    <property type="component" value="Unassembled WGS sequence"/>
</dbReference>
<evidence type="ECO:0000313" key="1">
    <source>
        <dbReference type="EMBL" id="KAI6081745.1"/>
    </source>
</evidence>